<evidence type="ECO:0008006" key="6">
    <source>
        <dbReference type="Google" id="ProtNLM"/>
    </source>
</evidence>
<feature type="transmembrane region" description="Helical" evidence="2">
    <location>
        <begin position="35"/>
        <end position="60"/>
    </location>
</feature>
<evidence type="ECO:0000313" key="4">
    <source>
        <dbReference type="EMBL" id="CAD6189580.1"/>
    </source>
</evidence>
<dbReference type="AlphaFoldDB" id="A0A8S1H8Z6"/>
<accession>A0A8S1H8Z6</accession>
<feature type="region of interest" description="Disordered" evidence="1">
    <location>
        <begin position="118"/>
        <end position="140"/>
    </location>
</feature>
<proteinExistence type="predicted"/>
<keyword evidence="2" id="KW-0472">Membrane</keyword>
<evidence type="ECO:0000313" key="5">
    <source>
        <dbReference type="Proteomes" id="UP000835052"/>
    </source>
</evidence>
<keyword evidence="2" id="KW-0812">Transmembrane</keyword>
<feature type="signal peptide" evidence="3">
    <location>
        <begin position="1"/>
        <end position="19"/>
    </location>
</feature>
<evidence type="ECO:0000256" key="1">
    <source>
        <dbReference type="SAM" id="MobiDB-lite"/>
    </source>
</evidence>
<evidence type="ECO:0000256" key="3">
    <source>
        <dbReference type="SAM" id="SignalP"/>
    </source>
</evidence>
<gene>
    <name evidence="4" type="ORF">CAUJ_LOCUS5499</name>
</gene>
<comment type="caution">
    <text evidence="4">The sequence shown here is derived from an EMBL/GenBank/DDBJ whole genome shotgun (WGS) entry which is preliminary data.</text>
</comment>
<feature type="chain" id="PRO_5035831937" description="Nematode cuticle collagen N-terminal domain-containing protein" evidence="3">
    <location>
        <begin position="20"/>
        <end position="140"/>
    </location>
</feature>
<dbReference type="EMBL" id="CAJGYM010000011">
    <property type="protein sequence ID" value="CAD6189580.1"/>
    <property type="molecule type" value="Genomic_DNA"/>
</dbReference>
<keyword evidence="2" id="KW-1133">Transmembrane helix</keyword>
<sequence length="140" mass="15729">MTALQLLFDLTFLITTVESFELIIYTQSGHWYIHFWVIFLAISGGLTLISGIFIISAVVARRLMIKNLGDDIQYSLLDFENVGADWVDLQKPVDKHKETSKEKSSEKKGLLAAKEKFLKEKAEKSASSRKSGKSSKSANE</sequence>
<protein>
    <recommendedName>
        <fullName evidence="6">Nematode cuticle collagen N-terminal domain-containing protein</fullName>
    </recommendedName>
</protein>
<evidence type="ECO:0000256" key="2">
    <source>
        <dbReference type="SAM" id="Phobius"/>
    </source>
</evidence>
<keyword evidence="3" id="KW-0732">Signal</keyword>
<name>A0A8S1H8Z6_9PELO</name>
<reference evidence="4" key="1">
    <citation type="submission" date="2020-10" db="EMBL/GenBank/DDBJ databases">
        <authorList>
            <person name="Kikuchi T."/>
        </authorList>
    </citation>
    <scope>NUCLEOTIDE SEQUENCE</scope>
    <source>
        <strain evidence="4">NKZ352</strain>
    </source>
</reference>
<keyword evidence="5" id="KW-1185">Reference proteome</keyword>
<dbReference type="Proteomes" id="UP000835052">
    <property type="component" value="Unassembled WGS sequence"/>
</dbReference>
<organism evidence="4 5">
    <name type="scientific">Caenorhabditis auriculariae</name>
    <dbReference type="NCBI Taxonomy" id="2777116"/>
    <lineage>
        <taxon>Eukaryota</taxon>
        <taxon>Metazoa</taxon>
        <taxon>Ecdysozoa</taxon>
        <taxon>Nematoda</taxon>
        <taxon>Chromadorea</taxon>
        <taxon>Rhabditida</taxon>
        <taxon>Rhabditina</taxon>
        <taxon>Rhabditomorpha</taxon>
        <taxon>Rhabditoidea</taxon>
        <taxon>Rhabditidae</taxon>
        <taxon>Peloderinae</taxon>
        <taxon>Caenorhabditis</taxon>
    </lineage>
</organism>